<dbReference type="InterPro" id="IPR029058">
    <property type="entry name" value="AB_hydrolase_fold"/>
</dbReference>
<name>A0A7X0H761_9BACT</name>
<feature type="domain" description="AB hydrolase-1" evidence="1">
    <location>
        <begin position="70"/>
        <end position="270"/>
    </location>
</feature>
<dbReference type="SUPFAM" id="SSF53474">
    <property type="entry name" value="alpha/beta-Hydrolases"/>
    <property type="match status" value="1"/>
</dbReference>
<comment type="caution">
    <text evidence="2">The sequence shown here is derived from an EMBL/GenBank/DDBJ whole genome shotgun (WGS) entry which is preliminary data.</text>
</comment>
<evidence type="ECO:0000313" key="3">
    <source>
        <dbReference type="Proteomes" id="UP000541810"/>
    </source>
</evidence>
<dbReference type="Proteomes" id="UP000541810">
    <property type="component" value="Unassembled WGS sequence"/>
</dbReference>
<sequence>MLMALGAGAILWQMNKPRRKTLGVVLAMGGAVEPADLELEGEEVTFNLSDGSASPGWIVTGDVANGPAAVVVHGHRDSRFGSLYRAQMLRPYCSHIAVFDLPGHGDAQAKRCLMGDREAEDIHAVVDGLPEGMVGEAGLVLLGYSMGATFVLKAAALWPELVERGGVIACAPYRWWDEGLRGQMKRRALPTWPMVPLVAGVLHAASRMNLSLGERPGFDRADDAAALQSPLLVLHGDEDTICPLSAGQAIAEAAPRGELAVIEGGTHNQLLGADYDAVHTALSGFFKKLGKQP</sequence>
<keyword evidence="3" id="KW-1185">Reference proteome</keyword>
<gene>
    <name evidence="2" type="ORF">HNQ40_002118</name>
</gene>
<accession>A0A7X0H761</accession>
<dbReference type="AlphaFoldDB" id="A0A7X0H761"/>
<dbReference type="EMBL" id="JACHGY010000001">
    <property type="protein sequence ID" value="MBB6430312.1"/>
    <property type="molecule type" value="Genomic_DNA"/>
</dbReference>
<dbReference type="Gene3D" id="3.40.50.1820">
    <property type="entry name" value="alpha/beta hydrolase"/>
    <property type="match status" value="1"/>
</dbReference>
<dbReference type="PANTHER" id="PTHR43798">
    <property type="entry name" value="MONOACYLGLYCEROL LIPASE"/>
    <property type="match status" value="1"/>
</dbReference>
<dbReference type="InterPro" id="IPR050266">
    <property type="entry name" value="AB_hydrolase_sf"/>
</dbReference>
<evidence type="ECO:0000259" key="1">
    <source>
        <dbReference type="Pfam" id="PF12697"/>
    </source>
</evidence>
<reference evidence="2 3" key="1">
    <citation type="submission" date="2020-08" db="EMBL/GenBank/DDBJ databases">
        <title>Genomic Encyclopedia of Type Strains, Phase IV (KMG-IV): sequencing the most valuable type-strain genomes for metagenomic binning, comparative biology and taxonomic classification.</title>
        <authorList>
            <person name="Goeker M."/>
        </authorList>
    </citation>
    <scope>NUCLEOTIDE SEQUENCE [LARGE SCALE GENOMIC DNA]</scope>
    <source>
        <strain evidence="2 3">DSM 103725</strain>
    </source>
</reference>
<protein>
    <submittedName>
        <fullName evidence="2">Pimeloyl-ACP methyl ester carboxylesterase</fullName>
    </submittedName>
</protein>
<evidence type="ECO:0000313" key="2">
    <source>
        <dbReference type="EMBL" id="MBB6430312.1"/>
    </source>
</evidence>
<dbReference type="PANTHER" id="PTHR43798:SF33">
    <property type="entry name" value="HYDROLASE, PUTATIVE (AFU_ORTHOLOGUE AFUA_2G14860)-RELATED"/>
    <property type="match status" value="1"/>
</dbReference>
<dbReference type="Pfam" id="PF12697">
    <property type="entry name" value="Abhydrolase_6"/>
    <property type="match status" value="1"/>
</dbReference>
<proteinExistence type="predicted"/>
<dbReference type="GO" id="GO:0016020">
    <property type="term" value="C:membrane"/>
    <property type="evidence" value="ECO:0007669"/>
    <property type="project" value="TreeGrafter"/>
</dbReference>
<dbReference type="InterPro" id="IPR000073">
    <property type="entry name" value="AB_hydrolase_1"/>
</dbReference>
<organism evidence="2 3">
    <name type="scientific">Algisphaera agarilytica</name>
    <dbReference type="NCBI Taxonomy" id="1385975"/>
    <lineage>
        <taxon>Bacteria</taxon>
        <taxon>Pseudomonadati</taxon>
        <taxon>Planctomycetota</taxon>
        <taxon>Phycisphaerae</taxon>
        <taxon>Phycisphaerales</taxon>
        <taxon>Phycisphaeraceae</taxon>
        <taxon>Algisphaera</taxon>
    </lineage>
</organism>